<protein>
    <recommendedName>
        <fullName evidence="2">25S rRNA (uridine-N(3))-methyltransferase BMT5-like domain-containing protein</fullName>
    </recommendedName>
</protein>
<evidence type="ECO:0000313" key="3">
    <source>
        <dbReference type="EMBL" id="OCF49287.1"/>
    </source>
</evidence>
<dbReference type="RefSeq" id="XP_019010506.1">
    <property type="nucleotide sequence ID" value="XM_019156704.1"/>
</dbReference>
<dbReference type="AlphaFoldDB" id="A0A1B9I177"/>
<accession>A0A1B9I177</accession>
<dbReference type="GO" id="GO:0070042">
    <property type="term" value="F:rRNA (uridine-N3-)-methyltransferase activity"/>
    <property type="evidence" value="ECO:0007669"/>
    <property type="project" value="InterPro"/>
</dbReference>
<dbReference type="Proteomes" id="UP000094020">
    <property type="component" value="Chromosome 8"/>
</dbReference>
<dbReference type="EMBL" id="KI894012">
    <property type="protein sequence ID" value="OCF49287.1"/>
    <property type="molecule type" value="Genomic_DNA"/>
</dbReference>
<name>A0A1B9I177_9TREE</name>
<dbReference type="GO" id="GO:0005737">
    <property type="term" value="C:cytoplasm"/>
    <property type="evidence" value="ECO:0007669"/>
    <property type="project" value="TreeGrafter"/>
</dbReference>
<feature type="region of interest" description="Disordered" evidence="1">
    <location>
        <begin position="226"/>
        <end position="261"/>
    </location>
</feature>
<feature type="compositionally biased region" description="Basic and acidic residues" evidence="1">
    <location>
        <begin position="62"/>
        <end position="73"/>
    </location>
</feature>
<dbReference type="KEGG" id="kpin:30173345"/>
<feature type="region of interest" description="Disordered" evidence="1">
    <location>
        <begin position="17"/>
        <end position="84"/>
    </location>
</feature>
<organism evidence="3">
    <name type="scientific">Kwoniella pini CBS 10737</name>
    <dbReference type="NCBI Taxonomy" id="1296096"/>
    <lineage>
        <taxon>Eukaryota</taxon>
        <taxon>Fungi</taxon>
        <taxon>Dikarya</taxon>
        <taxon>Basidiomycota</taxon>
        <taxon>Agaricomycotina</taxon>
        <taxon>Tremellomycetes</taxon>
        <taxon>Tremellales</taxon>
        <taxon>Cryptococcaceae</taxon>
        <taxon>Kwoniella</taxon>
    </lineage>
</organism>
<gene>
    <name evidence="3" type="ORF">I206_04976</name>
    <name evidence="4" type="ORF">I206_106151</name>
</gene>
<proteinExistence type="predicted"/>
<dbReference type="PANTHER" id="PTHR11538:SF26">
    <property type="entry name" value="FERREDOXIN-FOLD ANTICODON-BINDING DOMAIN-CONTAINING PROTEIN 1"/>
    <property type="match status" value="1"/>
</dbReference>
<dbReference type="GeneID" id="30173345"/>
<keyword evidence="5" id="KW-1185">Reference proteome</keyword>
<reference evidence="3" key="1">
    <citation type="submission" date="2013-07" db="EMBL/GenBank/DDBJ databases">
        <title>The Genome Sequence of Cryptococcus pinus CBS10737.</title>
        <authorList>
            <consortium name="The Broad Institute Genome Sequencing Platform"/>
            <person name="Cuomo C."/>
            <person name="Litvintseva A."/>
            <person name="Chen Y."/>
            <person name="Heitman J."/>
            <person name="Sun S."/>
            <person name="Springer D."/>
            <person name="Dromer F."/>
            <person name="Young S.K."/>
            <person name="Zeng Q."/>
            <person name="Gargeya S."/>
            <person name="Fitzgerald M."/>
            <person name="Abouelleil A."/>
            <person name="Alvarado L."/>
            <person name="Berlin A.M."/>
            <person name="Chapman S.B."/>
            <person name="Dewar J."/>
            <person name="Goldberg J."/>
            <person name="Griggs A."/>
            <person name="Gujja S."/>
            <person name="Hansen M."/>
            <person name="Howarth C."/>
            <person name="Imamovic A."/>
            <person name="Larimer J."/>
            <person name="McCowan C."/>
            <person name="Murphy C."/>
            <person name="Pearson M."/>
            <person name="Priest M."/>
            <person name="Roberts A."/>
            <person name="Saif S."/>
            <person name="Shea T."/>
            <person name="Sykes S."/>
            <person name="Wortman J."/>
            <person name="Nusbaum C."/>
            <person name="Birren B."/>
        </authorList>
    </citation>
    <scope>NUCLEOTIDE SEQUENCE [LARGE SCALE GENOMIC DNA]</scope>
    <source>
        <strain evidence="3">CBS 10737</strain>
    </source>
</reference>
<evidence type="ECO:0000313" key="4">
    <source>
        <dbReference type="EMBL" id="WWC72191.1"/>
    </source>
</evidence>
<feature type="compositionally biased region" description="Low complexity" evidence="1">
    <location>
        <begin position="74"/>
        <end position="84"/>
    </location>
</feature>
<sequence length="401" mass="46008">MAKLKAALANQQYNAAKAAAKKRSLQNEENKKQSIKANLTGSKKGSKKQKIKTSLSLQNQSEHNDKEGGENSKKLSSSSSSSNLNKKSIIPFDKTDSILLIGEGNFSFTLSLLNFPHNLNGKQIFSTCFDNKEICFKKYPDSEEIIKDLIKKGVKVEFGIDATCLEKFKVLGKGKKFSKVIFNFPHVGAGITDQDRNILTNQHMLLKFFRSVEGFLTDGPEELTTKEKNKNKRKLSELNSDSEEDENENEMEMEEEEEEESPYIIEEKEGNENQFISFRNFEKQEEQKELKIPNKKGSILITLLNCLPYKLWSLTKLATKPPFFTPGLGGESKKFKQPRYKLKRSFKFDLNLYKNYEHRRTIGFKKGLSKSKNEEILRKNGDARMYEFVLKNNDNSKDQED</sequence>
<dbReference type="OrthoDB" id="273345at2759"/>
<dbReference type="InterPro" id="IPR019446">
    <property type="entry name" value="BMT5-like"/>
</dbReference>
<evidence type="ECO:0000313" key="5">
    <source>
        <dbReference type="Proteomes" id="UP000094020"/>
    </source>
</evidence>
<dbReference type="GO" id="GO:0070475">
    <property type="term" value="P:rRNA base methylation"/>
    <property type="evidence" value="ECO:0007669"/>
    <property type="project" value="InterPro"/>
</dbReference>
<reference evidence="3" key="3">
    <citation type="submission" date="2016-07" db="EMBL/GenBank/DDBJ databases">
        <title>Evolution of pathogenesis and genome organization in the Tremellales.</title>
        <authorList>
            <person name="Cuomo C."/>
            <person name="Litvintseva A."/>
            <person name="Heitman J."/>
            <person name="Chen Y."/>
            <person name="Sun S."/>
            <person name="Springer D."/>
            <person name="Dromer F."/>
            <person name="Young S."/>
            <person name="Zeng Q."/>
            <person name="Chapman S."/>
            <person name="Gujja S."/>
            <person name="Saif S."/>
            <person name="Birren B."/>
        </authorList>
    </citation>
    <scope>NUCLEOTIDE SEQUENCE</scope>
    <source>
        <strain evidence="3">CBS 10737</strain>
    </source>
</reference>
<dbReference type="Pfam" id="PF10354">
    <property type="entry name" value="BMT5-like"/>
    <property type="match status" value="1"/>
</dbReference>
<evidence type="ECO:0000256" key="1">
    <source>
        <dbReference type="SAM" id="MobiDB-lite"/>
    </source>
</evidence>
<dbReference type="EMBL" id="CP144526">
    <property type="protein sequence ID" value="WWC72191.1"/>
    <property type="molecule type" value="Genomic_DNA"/>
</dbReference>
<dbReference type="STRING" id="1296096.A0A1B9I177"/>
<evidence type="ECO:0000259" key="2">
    <source>
        <dbReference type="Pfam" id="PF10354"/>
    </source>
</evidence>
<dbReference type="PANTHER" id="PTHR11538">
    <property type="entry name" value="PHENYLALANYL-TRNA SYNTHETASE"/>
    <property type="match status" value="1"/>
</dbReference>
<reference evidence="4" key="2">
    <citation type="submission" date="2013-07" db="EMBL/GenBank/DDBJ databases">
        <authorList>
            <consortium name="The Broad Institute Genome Sequencing Platform"/>
            <person name="Cuomo C."/>
            <person name="Litvintseva A."/>
            <person name="Chen Y."/>
            <person name="Heitman J."/>
            <person name="Sun S."/>
            <person name="Springer D."/>
            <person name="Dromer F."/>
            <person name="Young S.K."/>
            <person name="Zeng Q."/>
            <person name="Gargeya S."/>
            <person name="Fitzgerald M."/>
            <person name="Abouelleil A."/>
            <person name="Alvarado L."/>
            <person name="Berlin A.M."/>
            <person name="Chapman S.B."/>
            <person name="Dewar J."/>
            <person name="Goldberg J."/>
            <person name="Griggs A."/>
            <person name="Gujja S."/>
            <person name="Hansen M."/>
            <person name="Howarth C."/>
            <person name="Imamovic A."/>
            <person name="Larimer J."/>
            <person name="McCowan C."/>
            <person name="Murphy C."/>
            <person name="Pearson M."/>
            <person name="Priest M."/>
            <person name="Roberts A."/>
            <person name="Saif S."/>
            <person name="Shea T."/>
            <person name="Sykes S."/>
            <person name="Wortman J."/>
            <person name="Nusbaum C."/>
            <person name="Birren B."/>
        </authorList>
    </citation>
    <scope>NUCLEOTIDE SEQUENCE</scope>
    <source>
        <strain evidence="4">CBS 10737</strain>
    </source>
</reference>
<feature type="compositionally biased region" description="Acidic residues" evidence="1">
    <location>
        <begin position="240"/>
        <end position="261"/>
    </location>
</feature>
<reference evidence="4" key="4">
    <citation type="submission" date="2024-02" db="EMBL/GenBank/DDBJ databases">
        <title>Comparative genomics of Cryptococcus and Kwoniella reveals pathogenesis evolution and contrasting modes of karyotype evolution via chromosome fusion or intercentromeric recombination.</title>
        <authorList>
            <person name="Coelho M.A."/>
            <person name="David-Palma M."/>
            <person name="Shea T."/>
            <person name="Bowers K."/>
            <person name="McGinley-Smith S."/>
            <person name="Mohammad A.W."/>
            <person name="Gnirke A."/>
            <person name="Yurkov A.M."/>
            <person name="Nowrousian M."/>
            <person name="Sun S."/>
            <person name="Cuomo C.A."/>
            <person name="Heitman J."/>
        </authorList>
    </citation>
    <scope>NUCLEOTIDE SEQUENCE</scope>
    <source>
        <strain evidence="4">CBS 10737</strain>
    </source>
</reference>
<feature type="domain" description="25S rRNA (uridine-N(3))-methyltransferase BMT5-like" evidence="2">
    <location>
        <begin position="99"/>
        <end position="360"/>
    </location>
</feature>